<evidence type="ECO:0000313" key="1">
    <source>
        <dbReference type="EMBL" id="NRF65775.1"/>
    </source>
</evidence>
<protein>
    <submittedName>
        <fullName evidence="1">SapC family protein</fullName>
    </submittedName>
</protein>
<dbReference type="RefSeq" id="WP_173120112.1">
    <property type="nucleotide sequence ID" value="NZ_JABRWJ010000001.1"/>
</dbReference>
<proteinExistence type="predicted"/>
<comment type="caution">
    <text evidence="1">The sequence shown here is derived from an EMBL/GenBank/DDBJ whole genome shotgun (WGS) entry which is preliminary data.</text>
</comment>
<evidence type="ECO:0000313" key="2">
    <source>
        <dbReference type="Proteomes" id="UP000737171"/>
    </source>
</evidence>
<dbReference type="InterPro" id="IPR010836">
    <property type="entry name" value="SapC"/>
</dbReference>
<dbReference type="Pfam" id="PF07277">
    <property type="entry name" value="SapC"/>
    <property type="match status" value="1"/>
</dbReference>
<name>A0ABX2EAC5_9BURK</name>
<accession>A0ABX2EAC5</accession>
<gene>
    <name evidence="1" type="ORF">HLB44_02125</name>
</gene>
<reference evidence="1 2" key="1">
    <citation type="submission" date="2020-05" db="EMBL/GenBank/DDBJ databases">
        <title>Aquincola sp. isolate from soil.</title>
        <authorList>
            <person name="Han J."/>
            <person name="Kim D.-U."/>
        </authorList>
    </citation>
    <scope>NUCLEOTIDE SEQUENCE [LARGE SCALE GENOMIC DNA]</scope>
    <source>
        <strain evidence="1 2">S2</strain>
    </source>
</reference>
<sequence>MTRPALLNNIDHRDLRVKTDRAEHFGDAVMSAVTFPAEFRSVQAHYPIVFQKTADGTGFQPLALFGFEAGENLFLGSQGWDAPYVPMAIERDPFLIGRDGDSLLMHVDLDSPRLGVNGAGGEALFRAHGGTTDYLDRMNSVLLALHEGLQATPAFITTLLELRLLESFVFDVELDDGSTHRLAGFYTIDEDRLAALDGAVLERLQRAGQLMPIYMAVASLSNFRTLVERRNRRS</sequence>
<dbReference type="Proteomes" id="UP000737171">
    <property type="component" value="Unassembled WGS sequence"/>
</dbReference>
<keyword evidence="2" id="KW-1185">Reference proteome</keyword>
<organism evidence="1 2">
    <name type="scientific">Pseudaquabacterium terrae</name>
    <dbReference type="NCBI Taxonomy" id="2732868"/>
    <lineage>
        <taxon>Bacteria</taxon>
        <taxon>Pseudomonadati</taxon>
        <taxon>Pseudomonadota</taxon>
        <taxon>Betaproteobacteria</taxon>
        <taxon>Burkholderiales</taxon>
        <taxon>Sphaerotilaceae</taxon>
        <taxon>Pseudaquabacterium</taxon>
    </lineage>
</organism>
<dbReference type="EMBL" id="JABRWJ010000001">
    <property type="protein sequence ID" value="NRF65775.1"/>
    <property type="molecule type" value="Genomic_DNA"/>
</dbReference>